<keyword evidence="2 8" id="KW-0645">Protease</keyword>
<evidence type="ECO:0000256" key="3">
    <source>
        <dbReference type="ARBA" id="ARBA00022723"/>
    </source>
</evidence>
<evidence type="ECO:0000256" key="8">
    <source>
        <dbReference type="RuleBase" id="RU366073"/>
    </source>
</evidence>
<evidence type="ECO:0000259" key="11">
    <source>
        <dbReference type="Pfam" id="PF07504"/>
    </source>
</evidence>
<dbReference type="SUPFAM" id="SSF55486">
    <property type="entry name" value="Metalloproteases ('zincins'), catalytic domain"/>
    <property type="match status" value="1"/>
</dbReference>
<gene>
    <name evidence="12" type="ORF">LZC94_08900</name>
</gene>
<evidence type="ECO:0000313" key="12">
    <source>
        <dbReference type="EMBL" id="WXB17387.1"/>
    </source>
</evidence>
<proteinExistence type="inferred from homology"/>
<comment type="function">
    <text evidence="8">Extracellular zinc metalloprotease.</text>
</comment>
<accession>A0ABZ2M342</accession>
<evidence type="ECO:0000256" key="1">
    <source>
        <dbReference type="ARBA" id="ARBA00009388"/>
    </source>
</evidence>
<dbReference type="RefSeq" id="WP_394827018.1">
    <property type="nucleotide sequence ID" value="NZ_CP089984.1"/>
</dbReference>
<dbReference type="InterPro" id="IPR050728">
    <property type="entry name" value="Zinc_Metalloprotease_M4"/>
</dbReference>
<keyword evidence="4 8" id="KW-0732">Signal</keyword>
<dbReference type="Proteomes" id="UP001370348">
    <property type="component" value="Chromosome"/>
</dbReference>
<keyword evidence="5 8" id="KW-0378">Hydrolase</keyword>
<keyword evidence="7 8" id="KW-0482">Metalloprotease</keyword>
<keyword evidence="8" id="KW-0964">Secreted</keyword>
<keyword evidence="3" id="KW-0479">Metal-binding</keyword>
<comment type="subcellular location">
    <subcellularLocation>
        <location evidence="8">Secreted</location>
    </subcellularLocation>
</comment>
<dbReference type="InterPro" id="IPR013856">
    <property type="entry name" value="Peptidase_M4_domain"/>
</dbReference>
<dbReference type="InterPro" id="IPR011096">
    <property type="entry name" value="FTP_domain"/>
</dbReference>
<feature type="signal peptide" evidence="8">
    <location>
        <begin position="1"/>
        <end position="32"/>
    </location>
</feature>
<dbReference type="Pfam" id="PF07504">
    <property type="entry name" value="FTP"/>
    <property type="match status" value="1"/>
</dbReference>
<feature type="domain" description="Peptidase M4" evidence="9">
    <location>
        <begin position="258"/>
        <end position="339"/>
    </location>
</feature>
<evidence type="ECO:0000259" key="10">
    <source>
        <dbReference type="Pfam" id="PF02868"/>
    </source>
</evidence>
<feature type="chain" id="PRO_5044984051" description="Neutral metalloproteinase" evidence="8">
    <location>
        <begin position="33"/>
        <end position="511"/>
    </location>
</feature>
<dbReference type="Gene3D" id="1.10.390.10">
    <property type="entry name" value="Neutral Protease Domain 2"/>
    <property type="match status" value="1"/>
</dbReference>
<dbReference type="InterPro" id="IPR027268">
    <property type="entry name" value="Peptidase_M4/M1_CTD_sf"/>
</dbReference>
<evidence type="ECO:0000256" key="4">
    <source>
        <dbReference type="ARBA" id="ARBA00022729"/>
    </source>
</evidence>
<evidence type="ECO:0000256" key="6">
    <source>
        <dbReference type="ARBA" id="ARBA00022833"/>
    </source>
</evidence>
<dbReference type="Gene3D" id="3.10.170.10">
    <property type="match status" value="1"/>
</dbReference>
<dbReference type="EC" id="3.4.24.-" evidence="8"/>
<evidence type="ECO:0000259" key="9">
    <source>
        <dbReference type="Pfam" id="PF01447"/>
    </source>
</evidence>
<evidence type="ECO:0000256" key="7">
    <source>
        <dbReference type="ARBA" id="ARBA00023049"/>
    </source>
</evidence>
<dbReference type="InterPro" id="IPR023612">
    <property type="entry name" value="Peptidase_M4"/>
</dbReference>
<dbReference type="PRINTS" id="PR00730">
    <property type="entry name" value="THERMOLYSIN"/>
</dbReference>
<dbReference type="Pfam" id="PF02868">
    <property type="entry name" value="Peptidase_M4_C"/>
    <property type="match status" value="1"/>
</dbReference>
<evidence type="ECO:0000313" key="13">
    <source>
        <dbReference type="Proteomes" id="UP001370348"/>
    </source>
</evidence>
<feature type="domain" description="FTP" evidence="11">
    <location>
        <begin position="95"/>
        <end position="133"/>
    </location>
</feature>
<evidence type="ECO:0000256" key="5">
    <source>
        <dbReference type="ARBA" id="ARBA00022801"/>
    </source>
</evidence>
<protein>
    <recommendedName>
        <fullName evidence="8">Neutral metalloproteinase</fullName>
        <ecNumber evidence="8">3.4.24.-</ecNumber>
    </recommendedName>
</protein>
<comment type="cofactor">
    <cofactor evidence="8">
        <name>Zn(2+)</name>
        <dbReference type="ChEBI" id="CHEBI:29105"/>
    </cofactor>
</comment>
<keyword evidence="13" id="KW-1185">Reference proteome</keyword>
<evidence type="ECO:0000256" key="2">
    <source>
        <dbReference type="ARBA" id="ARBA00022670"/>
    </source>
</evidence>
<dbReference type="EMBL" id="CP089984">
    <property type="protein sequence ID" value="WXB17387.1"/>
    <property type="molecule type" value="Genomic_DNA"/>
</dbReference>
<dbReference type="Pfam" id="PF01447">
    <property type="entry name" value="Peptidase_M4"/>
    <property type="match status" value="1"/>
</dbReference>
<comment type="similarity">
    <text evidence="1 8">Belongs to the peptidase M4 family.</text>
</comment>
<dbReference type="PANTHER" id="PTHR33794:SF1">
    <property type="entry name" value="BACILLOLYSIN"/>
    <property type="match status" value="1"/>
</dbReference>
<keyword evidence="6 8" id="KW-0862">Zinc</keyword>
<reference evidence="12 13" key="1">
    <citation type="submission" date="2021-12" db="EMBL/GenBank/DDBJ databases">
        <title>Discovery of the Pendulisporaceae a myxobacterial family with distinct sporulation behavior and unique specialized metabolism.</title>
        <authorList>
            <person name="Garcia R."/>
            <person name="Popoff A."/>
            <person name="Bader C.D."/>
            <person name="Loehr J."/>
            <person name="Walesch S."/>
            <person name="Walt C."/>
            <person name="Boldt J."/>
            <person name="Bunk B."/>
            <person name="Haeckl F.J.F.P.J."/>
            <person name="Gunesch A.P."/>
            <person name="Birkelbach J."/>
            <person name="Nuebel U."/>
            <person name="Pietschmann T."/>
            <person name="Bach T."/>
            <person name="Mueller R."/>
        </authorList>
    </citation>
    <scope>NUCLEOTIDE SEQUENCE [LARGE SCALE GENOMIC DNA]</scope>
    <source>
        <strain evidence="12 13">MSr11954</strain>
    </source>
</reference>
<dbReference type="InterPro" id="IPR001570">
    <property type="entry name" value="Peptidase_M4_C_domain"/>
</dbReference>
<dbReference type="PANTHER" id="PTHR33794">
    <property type="entry name" value="BACILLOLYSIN"/>
    <property type="match status" value="1"/>
</dbReference>
<organism evidence="12 13">
    <name type="scientific">Pendulispora albinea</name>
    <dbReference type="NCBI Taxonomy" id="2741071"/>
    <lineage>
        <taxon>Bacteria</taxon>
        <taxon>Pseudomonadati</taxon>
        <taxon>Myxococcota</taxon>
        <taxon>Myxococcia</taxon>
        <taxon>Myxococcales</taxon>
        <taxon>Sorangiineae</taxon>
        <taxon>Pendulisporaceae</taxon>
        <taxon>Pendulispora</taxon>
    </lineage>
</organism>
<feature type="domain" description="Peptidase M4 C-terminal" evidence="10">
    <location>
        <begin position="342"/>
        <end position="508"/>
    </location>
</feature>
<dbReference type="CDD" id="cd09597">
    <property type="entry name" value="M4_TLP"/>
    <property type="match status" value="1"/>
</dbReference>
<name>A0ABZ2M342_9BACT</name>
<sequence>MKITVRSHRRATFALLPILACAPLACSGGSDAAGQDPARPPAVGDPVEVVARDGISLAPTYIKGNLGTARAAAAVESVASLLGARTSRFELASSVRDGAVHDRYTQFRNARIVLGGELVVHSRNGVIYAANGDGLGDLPAPAEAAIAISAPAAISAAVSIYAPEQYAAAGAKTELAYRRAANGKELLLVHTITVTGAQTDGTPIVDTVLVDAVSGSIVDRIPTIHTARNRELHDLKNKTSLPGATVRIEGQEPTSDSVVNTNYDRLGTTYDAYKELFGRDSLDDAGGKLISSVHYSTNYNNAYWNGRQMVYGDGDGRTFSNLANSLDVTAHELTHGVTSKTSNLTYSGESGGLNEAMSDIFGNVVEYYGAGKVVSDDTWKVGEDVYTPSTAGDALRYLNDPAKDKRSLDYYPDYSSGVDVHYSSGIANLAFYLLSQGGTHPRGKTDVKVTGIGIEKAAQVFYRANTTIFTSSTSFANAKTWTEQAAKELGYTDDEVTSVRNAWLAVGVGTE</sequence>